<dbReference type="AlphaFoldDB" id="A0A3P7RS18"/>
<keyword evidence="2" id="KW-1185">Reference proteome</keyword>
<name>A0A3P7RS18_DIBLA</name>
<protein>
    <submittedName>
        <fullName evidence="1">Uncharacterized protein</fullName>
    </submittedName>
</protein>
<reference evidence="1 2" key="1">
    <citation type="submission" date="2018-11" db="EMBL/GenBank/DDBJ databases">
        <authorList>
            <consortium name="Pathogen Informatics"/>
        </authorList>
    </citation>
    <scope>NUCLEOTIDE SEQUENCE [LARGE SCALE GENOMIC DNA]</scope>
</reference>
<feature type="non-terminal residue" evidence="1">
    <location>
        <position position="327"/>
    </location>
</feature>
<evidence type="ECO:0000313" key="1">
    <source>
        <dbReference type="EMBL" id="VDN45826.1"/>
    </source>
</evidence>
<proteinExistence type="predicted"/>
<organism evidence="1 2">
    <name type="scientific">Dibothriocephalus latus</name>
    <name type="common">Fish tapeworm</name>
    <name type="synonym">Diphyllobothrium latum</name>
    <dbReference type="NCBI Taxonomy" id="60516"/>
    <lineage>
        <taxon>Eukaryota</taxon>
        <taxon>Metazoa</taxon>
        <taxon>Spiralia</taxon>
        <taxon>Lophotrochozoa</taxon>
        <taxon>Platyhelminthes</taxon>
        <taxon>Cestoda</taxon>
        <taxon>Eucestoda</taxon>
        <taxon>Diphyllobothriidea</taxon>
        <taxon>Diphyllobothriidae</taxon>
        <taxon>Dibothriocephalus</taxon>
    </lineage>
</organism>
<dbReference type="Proteomes" id="UP000281553">
    <property type="component" value="Unassembled WGS sequence"/>
</dbReference>
<dbReference type="EMBL" id="UYRU01119268">
    <property type="protein sequence ID" value="VDN45826.1"/>
    <property type="molecule type" value="Genomic_DNA"/>
</dbReference>
<sequence length="327" mass="35609">MACRPCTPRVRLLLGQGKALFQTEEKSSGNAAADCPHIVGAEAVDVAASTEAVCPSFVHLHFPLLPHSAALPVGFNASGIQHLTISTCFLSDYDVSRMEEDLEELCARSILPFLSSCFSGDSDGGVALCALDISAELALGLCSALEKCPVDTRLATVKELSIGNQTGLGIPNYRLPASLPPVRSLVRLLRLFPALRCLRLQCKRFIRCASMNEIMRSYAGAHLQRLFVCTRFGGRFLPALPPNQISAPLLDVLDGGEKEDEGMQANKRARREVAESPVLPTGVRMRYLAIGLSKKQLPDKACLDQFFQSIPCLEWFVVIVHDDDKTL</sequence>
<accession>A0A3P7RS18</accession>
<gene>
    <name evidence="1" type="ORF">DILT_LOCUS19719</name>
</gene>
<evidence type="ECO:0000313" key="2">
    <source>
        <dbReference type="Proteomes" id="UP000281553"/>
    </source>
</evidence>